<evidence type="ECO:0000313" key="3">
    <source>
        <dbReference type="Proteomes" id="UP000807115"/>
    </source>
</evidence>
<dbReference type="PANTHER" id="PTHR31065:SF1">
    <property type="entry name" value="OS09G0116050 PROTEIN"/>
    <property type="match status" value="1"/>
</dbReference>
<dbReference type="Proteomes" id="UP000807115">
    <property type="component" value="Chromosome 2"/>
</dbReference>
<sequence>MGTCASKPPDARGGTRTWPCPLHHRPCNYVCLDCQGLHQQVLCLHCQVDHASHRTLQVLKKSARDVVRVRDVSSLIDVSDMQQHVCNGSMVVHLKERYGNKGFEFRPSHRHLKTIACTAYKQRIKRLYRFCSIGCKDEATTPHTTQGAGLANHPSRPKDGGESSYTLNKGASLRRTSRKGQPIHAPFY</sequence>
<feature type="region of interest" description="Disordered" evidence="1">
    <location>
        <begin position="142"/>
        <end position="188"/>
    </location>
</feature>
<name>A0A921RQF0_SORBI</name>
<dbReference type="EMBL" id="CM027681">
    <property type="protein sequence ID" value="KAG0543172.1"/>
    <property type="molecule type" value="Genomic_DNA"/>
</dbReference>
<evidence type="ECO:0008006" key="4">
    <source>
        <dbReference type="Google" id="ProtNLM"/>
    </source>
</evidence>
<accession>A0A921RQF0</accession>
<dbReference type="PANTHER" id="PTHR31065">
    <property type="entry name" value="PLATZ TRANSCRIPTION FACTOR FAMILY PROTEIN"/>
    <property type="match status" value="1"/>
</dbReference>
<proteinExistence type="predicted"/>
<organism evidence="2 3">
    <name type="scientific">Sorghum bicolor</name>
    <name type="common">Sorghum</name>
    <name type="synonym">Sorghum vulgare</name>
    <dbReference type="NCBI Taxonomy" id="4558"/>
    <lineage>
        <taxon>Eukaryota</taxon>
        <taxon>Viridiplantae</taxon>
        <taxon>Streptophyta</taxon>
        <taxon>Embryophyta</taxon>
        <taxon>Tracheophyta</taxon>
        <taxon>Spermatophyta</taxon>
        <taxon>Magnoliopsida</taxon>
        <taxon>Liliopsida</taxon>
        <taxon>Poales</taxon>
        <taxon>Poaceae</taxon>
        <taxon>PACMAD clade</taxon>
        <taxon>Panicoideae</taxon>
        <taxon>Andropogonodae</taxon>
        <taxon>Andropogoneae</taxon>
        <taxon>Sorghinae</taxon>
        <taxon>Sorghum</taxon>
    </lineage>
</organism>
<evidence type="ECO:0000313" key="2">
    <source>
        <dbReference type="EMBL" id="KAG0543172.1"/>
    </source>
</evidence>
<dbReference type="InterPro" id="IPR006734">
    <property type="entry name" value="PLATZ"/>
</dbReference>
<protein>
    <recommendedName>
        <fullName evidence="4">B box-type domain-containing protein</fullName>
    </recommendedName>
</protein>
<dbReference type="SUPFAM" id="SSF57845">
    <property type="entry name" value="B-box zinc-binding domain"/>
    <property type="match status" value="1"/>
</dbReference>
<reference evidence="2" key="1">
    <citation type="journal article" date="2019" name="BMC Genomics">
        <title>A new reference genome for Sorghum bicolor reveals high levels of sequence similarity between sweet and grain genotypes: implications for the genetics of sugar metabolism.</title>
        <authorList>
            <person name="Cooper E.A."/>
            <person name="Brenton Z.W."/>
            <person name="Flinn B.S."/>
            <person name="Jenkins J."/>
            <person name="Shu S."/>
            <person name="Flowers D."/>
            <person name="Luo F."/>
            <person name="Wang Y."/>
            <person name="Xia P."/>
            <person name="Barry K."/>
            <person name="Daum C."/>
            <person name="Lipzen A."/>
            <person name="Yoshinaga Y."/>
            <person name="Schmutz J."/>
            <person name="Saski C."/>
            <person name="Vermerris W."/>
            <person name="Kresovich S."/>
        </authorList>
    </citation>
    <scope>NUCLEOTIDE SEQUENCE</scope>
</reference>
<gene>
    <name evidence="2" type="ORF">BDA96_02G167000</name>
</gene>
<reference evidence="2" key="2">
    <citation type="submission" date="2020-10" db="EMBL/GenBank/DDBJ databases">
        <authorList>
            <person name="Cooper E.A."/>
            <person name="Brenton Z.W."/>
            <person name="Flinn B.S."/>
            <person name="Jenkins J."/>
            <person name="Shu S."/>
            <person name="Flowers D."/>
            <person name="Luo F."/>
            <person name="Wang Y."/>
            <person name="Xia P."/>
            <person name="Barry K."/>
            <person name="Daum C."/>
            <person name="Lipzen A."/>
            <person name="Yoshinaga Y."/>
            <person name="Schmutz J."/>
            <person name="Saski C."/>
            <person name="Vermerris W."/>
            <person name="Kresovich S."/>
        </authorList>
    </citation>
    <scope>NUCLEOTIDE SEQUENCE</scope>
</reference>
<dbReference type="AlphaFoldDB" id="A0A921RQF0"/>
<dbReference type="Pfam" id="PF04640">
    <property type="entry name" value="PLATZ"/>
    <property type="match status" value="1"/>
</dbReference>
<comment type="caution">
    <text evidence="2">The sequence shown here is derived from an EMBL/GenBank/DDBJ whole genome shotgun (WGS) entry which is preliminary data.</text>
</comment>
<evidence type="ECO:0000256" key="1">
    <source>
        <dbReference type="SAM" id="MobiDB-lite"/>
    </source>
</evidence>